<reference evidence="2 3" key="1">
    <citation type="journal article" date="2014" name="Int. J. Syst. Evol. Microbiol.">
        <title>Complete genome sequence of Corynebacterium casei LMG S-19264T (=DSM 44701T), isolated from a smear-ripened cheese.</title>
        <authorList>
            <consortium name="US DOE Joint Genome Institute (JGI-PGF)"/>
            <person name="Walter F."/>
            <person name="Albersmeier A."/>
            <person name="Kalinowski J."/>
            <person name="Ruckert C."/>
        </authorList>
    </citation>
    <scope>NUCLEOTIDE SEQUENCE [LARGE SCALE GENOMIC DNA]</scope>
    <source>
        <strain evidence="2 3">KCTC 12285</strain>
    </source>
</reference>
<name>A0A918N4V7_9FLAO</name>
<keyword evidence="3" id="KW-1185">Reference proteome</keyword>
<gene>
    <name evidence="2" type="ORF">GCM10007384_37330</name>
</gene>
<proteinExistence type="predicted"/>
<dbReference type="RefSeq" id="WP_027413767.1">
    <property type="nucleotide sequence ID" value="NZ_BMWS01000038.1"/>
</dbReference>
<accession>A0A918N4V7</accession>
<evidence type="ECO:0000256" key="1">
    <source>
        <dbReference type="SAM" id="SignalP"/>
    </source>
</evidence>
<feature type="chain" id="PRO_5037757052" description="DUF4249 domain-containing protein" evidence="1">
    <location>
        <begin position="21"/>
        <end position="280"/>
    </location>
</feature>
<protein>
    <recommendedName>
        <fullName evidence="4">DUF4249 domain-containing protein</fullName>
    </recommendedName>
</protein>
<dbReference type="AlphaFoldDB" id="A0A918N4V7"/>
<dbReference type="PROSITE" id="PS51257">
    <property type="entry name" value="PROKAR_LIPOPROTEIN"/>
    <property type="match status" value="1"/>
</dbReference>
<dbReference type="InterPro" id="IPR025345">
    <property type="entry name" value="DUF4249"/>
</dbReference>
<evidence type="ECO:0000313" key="2">
    <source>
        <dbReference type="EMBL" id="GGX33122.1"/>
    </source>
</evidence>
<sequence>MKSYLKLTILILIVTFTSCQDVVDIEVQTAPSRLVIEASLDWEKGTLGNEQTIKLSTSKPYFDTTKNLGVIGASVKVTNDSNGDEFIFTDQNNGNYITTEFVPIINQSYTLEVIYNEENYTATETLMSVVDNVELSQSREDGSDDEALEIKTSFNDPEAEENFYLLKFNERGDLFSTFINVKDEFINGNEVSIIYEKEDDKDSNTFVFEPGDVVDVEVLGISEAYYDFIGILIAQSEGVGLFGTTPVSLKGNCVNLTNPDNYANGYFRLTEVVKKTYTFK</sequence>
<keyword evidence="1" id="KW-0732">Signal</keyword>
<comment type="caution">
    <text evidence="2">The sequence shown here is derived from an EMBL/GenBank/DDBJ whole genome shotgun (WGS) entry which is preliminary data.</text>
</comment>
<dbReference type="Pfam" id="PF14054">
    <property type="entry name" value="DUF4249"/>
    <property type="match status" value="1"/>
</dbReference>
<dbReference type="Proteomes" id="UP000601108">
    <property type="component" value="Unassembled WGS sequence"/>
</dbReference>
<evidence type="ECO:0008006" key="4">
    <source>
        <dbReference type="Google" id="ProtNLM"/>
    </source>
</evidence>
<feature type="signal peptide" evidence="1">
    <location>
        <begin position="1"/>
        <end position="20"/>
    </location>
</feature>
<dbReference type="EMBL" id="BMWS01000038">
    <property type="protein sequence ID" value="GGX33122.1"/>
    <property type="molecule type" value="Genomic_DNA"/>
</dbReference>
<evidence type="ECO:0000313" key="3">
    <source>
        <dbReference type="Proteomes" id="UP000601108"/>
    </source>
</evidence>
<organism evidence="2 3">
    <name type="scientific">Aquimarina muelleri</name>
    <dbReference type="NCBI Taxonomy" id="279356"/>
    <lineage>
        <taxon>Bacteria</taxon>
        <taxon>Pseudomonadati</taxon>
        <taxon>Bacteroidota</taxon>
        <taxon>Flavobacteriia</taxon>
        <taxon>Flavobacteriales</taxon>
        <taxon>Flavobacteriaceae</taxon>
        <taxon>Aquimarina</taxon>
    </lineage>
</organism>